<keyword evidence="2" id="KW-1185">Reference proteome</keyword>
<name>A0A6J1BJH7_9ROSI</name>
<evidence type="ECO:0000256" key="1">
    <source>
        <dbReference type="SAM" id="Coils"/>
    </source>
</evidence>
<accession>A0A6J1BJH7</accession>
<keyword evidence="1" id="KW-0175">Coiled coil</keyword>
<dbReference type="AlphaFoldDB" id="A0A6J1BJH7"/>
<protein>
    <submittedName>
        <fullName evidence="3">Uncharacterized protein LOC110428081</fullName>
    </submittedName>
</protein>
<dbReference type="Proteomes" id="UP000504621">
    <property type="component" value="Unplaced"/>
</dbReference>
<evidence type="ECO:0000313" key="2">
    <source>
        <dbReference type="Proteomes" id="UP000504621"/>
    </source>
</evidence>
<gene>
    <name evidence="3" type="primary">LOC110428081</name>
</gene>
<proteinExistence type="predicted"/>
<dbReference type="GeneID" id="110428081"/>
<sequence length="185" mass="21246">MTLWESIQPKFVKTPFDQVSSLTTEVQKVLAVIEGVETVDSSSLRNMVQEYFGQVHKFIDLESSFSSASTKNQDEKLQKLVIRLKDEESLKRKFVEEANGLKAELTNLQEEIDALCRKKGEIESSLKANKKEVKMREVNIFDINEEITSIKSSPTLSESEVNSLKLLRNMLESSREELNNFKWKP</sequence>
<evidence type="ECO:0000313" key="3">
    <source>
        <dbReference type="RefSeq" id="XP_021299430.1"/>
    </source>
</evidence>
<organism evidence="2 3">
    <name type="scientific">Herrania umbratica</name>
    <dbReference type="NCBI Taxonomy" id="108875"/>
    <lineage>
        <taxon>Eukaryota</taxon>
        <taxon>Viridiplantae</taxon>
        <taxon>Streptophyta</taxon>
        <taxon>Embryophyta</taxon>
        <taxon>Tracheophyta</taxon>
        <taxon>Spermatophyta</taxon>
        <taxon>Magnoliopsida</taxon>
        <taxon>eudicotyledons</taxon>
        <taxon>Gunneridae</taxon>
        <taxon>Pentapetalae</taxon>
        <taxon>rosids</taxon>
        <taxon>malvids</taxon>
        <taxon>Malvales</taxon>
        <taxon>Malvaceae</taxon>
        <taxon>Byttnerioideae</taxon>
        <taxon>Herrania</taxon>
    </lineage>
</organism>
<dbReference type="RefSeq" id="XP_021299430.1">
    <property type="nucleotide sequence ID" value="XM_021443755.1"/>
</dbReference>
<reference evidence="3" key="1">
    <citation type="submission" date="2025-08" db="UniProtKB">
        <authorList>
            <consortium name="RefSeq"/>
        </authorList>
    </citation>
    <scope>IDENTIFICATION</scope>
    <source>
        <tissue evidence="3">Leaf</tissue>
    </source>
</reference>
<feature type="coiled-coil region" evidence="1">
    <location>
        <begin position="84"/>
        <end position="125"/>
    </location>
</feature>